<dbReference type="InterPro" id="IPR013539">
    <property type="entry name" value="PurB_C"/>
</dbReference>
<keyword evidence="3" id="KW-0658">Purine biosynthesis</keyword>
<keyword evidence="6" id="KW-0456">Lyase</keyword>
<evidence type="ECO:0000313" key="7">
    <source>
        <dbReference type="Proteomes" id="UP000011669"/>
    </source>
</evidence>
<dbReference type="InterPro" id="IPR008948">
    <property type="entry name" value="L-Aspartase-like"/>
</dbReference>
<protein>
    <submittedName>
        <fullName evidence="6">Adenylosuccinate lyase</fullName>
        <ecNumber evidence="6">4.3.2.2</ecNumber>
    </submittedName>
</protein>
<dbReference type="GO" id="GO:0004018">
    <property type="term" value="F:N6-(1,2-dicarboxyethyl)AMP AMP-lyase (fumarate-forming) activity"/>
    <property type="evidence" value="ECO:0007669"/>
    <property type="project" value="InterPro"/>
</dbReference>
<dbReference type="Gene3D" id="1.10.275.10">
    <property type="entry name" value="Fumarase/aspartase (N-terminal domain)"/>
    <property type="match status" value="1"/>
</dbReference>
<dbReference type="Pfam" id="PF08328">
    <property type="entry name" value="ASL_C"/>
    <property type="match status" value="1"/>
</dbReference>
<dbReference type="PRINTS" id="PR00149">
    <property type="entry name" value="FUMRATELYASE"/>
</dbReference>
<dbReference type="InterPro" id="IPR047136">
    <property type="entry name" value="PurB_bact"/>
</dbReference>
<evidence type="ECO:0000259" key="4">
    <source>
        <dbReference type="Pfam" id="PF00206"/>
    </source>
</evidence>
<dbReference type="FunCoup" id="M0MJR9">
    <property type="interactions" value="238"/>
</dbReference>
<feature type="domain" description="Fumarate lyase N-terminal" evidence="4">
    <location>
        <begin position="40"/>
        <end position="319"/>
    </location>
</feature>
<dbReference type="InParanoid" id="M0MJR9"/>
<feature type="domain" description="Adenylosuccinate lyase PurB C-terminal" evidence="5">
    <location>
        <begin position="336"/>
        <end position="450"/>
    </location>
</feature>
<dbReference type="STRING" id="1227455.C449_09939"/>
<accession>M0MJR9</accession>
<organism evidence="6 7">
    <name type="scientific">Halococcus saccharolyticus DSM 5350</name>
    <dbReference type="NCBI Taxonomy" id="1227455"/>
    <lineage>
        <taxon>Archaea</taxon>
        <taxon>Methanobacteriati</taxon>
        <taxon>Methanobacteriota</taxon>
        <taxon>Stenosarchaea group</taxon>
        <taxon>Halobacteria</taxon>
        <taxon>Halobacteriales</taxon>
        <taxon>Halococcaceae</taxon>
        <taxon>Halococcus</taxon>
    </lineage>
</organism>
<evidence type="ECO:0000256" key="1">
    <source>
        <dbReference type="ARBA" id="ARBA00004706"/>
    </source>
</evidence>
<evidence type="ECO:0000256" key="3">
    <source>
        <dbReference type="ARBA" id="ARBA00022755"/>
    </source>
</evidence>
<dbReference type="GO" id="GO:0006188">
    <property type="term" value="P:IMP biosynthetic process"/>
    <property type="evidence" value="ECO:0007669"/>
    <property type="project" value="InterPro"/>
</dbReference>
<evidence type="ECO:0000313" key="6">
    <source>
        <dbReference type="EMBL" id="EMA44969.1"/>
    </source>
</evidence>
<dbReference type="RefSeq" id="WP_006077839.1">
    <property type="nucleotide sequence ID" value="NZ_AOMD01000021.1"/>
</dbReference>
<dbReference type="InterPro" id="IPR022761">
    <property type="entry name" value="Fumarate_lyase_N"/>
</dbReference>
<keyword evidence="7" id="KW-1185">Reference proteome</keyword>
<comment type="pathway">
    <text evidence="1">Purine metabolism; IMP biosynthesis via de novo pathway; 5-amino-1-(5-phospho-D-ribosyl)imidazole-4-carboxamide from 5-amino-1-(5-phospho-D-ribosyl)imidazole-4-carboxylate: step 2/2.</text>
</comment>
<dbReference type="Pfam" id="PF00206">
    <property type="entry name" value="Lyase_1"/>
    <property type="match status" value="1"/>
</dbReference>
<evidence type="ECO:0000259" key="5">
    <source>
        <dbReference type="Pfam" id="PF08328"/>
    </source>
</evidence>
<dbReference type="InterPro" id="IPR020557">
    <property type="entry name" value="Fumarate_lyase_CS"/>
</dbReference>
<reference evidence="6 7" key="1">
    <citation type="journal article" date="2014" name="PLoS Genet.">
        <title>Phylogenetically driven sequencing of extremely halophilic archaea reveals strategies for static and dynamic osmo-response.</title>
        <authorList>
            <person name="Becker E.A."/>
            <person name="Seitzer P.M."/>
            <person name="Tritt A."/>
            <person name="Larsen D."/>
            <person name="Krusor M."/>
            <person name="Yao A.I."/>
            <person name="Wu D."/>
            <person name="Madern D."/>
            <person name="Eisen J.A."/>
            <person name="Darling A.E."/>
            <person name="Facciotti M.T."/>
        </authorList>
    </citation>
    <scope>NUCLEOTIDE SEQUENCE [LARGE SCALE GENOMIC DNA]</scope>
    <source>
        <strain evidence="6 7">DSM 5350</strain>
    </source>
</reference>
<dbReference type="OrthoDB" id="7033at2157"/>
<comment type="pathway">
    <text evidence="2">Purine metabolism; AMP biosynthesis via de novo pathway; AMP from IMP: step 2/2.</text>
</comment>
<comment type="caution">
    <text evidence="6">The sequence shown here is derived from an EMBL/GenBank/DDBJ whole genome shotgun (WGS) entry which is preliminary data.</text>
</comment>
<dbReference type="PATRIC" id="fig|1227455.4.peg.2035"/>
<dbReference type="Proteomes" id="UP000011669">
    <property type="component" value="Unassembled WGS sequence"/>
</dbReference>
<sequence length="461" mass="50751">MTDRGPLSAVSPLDGRYARYTEPLVPYVSEGALLRARVRVEIEYLLALADLDATPLAIDGDDRTTLRAAYEEFDKDDAARIKRIETEGTEKYPATNHDVKAVEYFVRDALPASLDADQWIHFGLTSEDVNNLAHRLLVGPAIDEVLVPALHDIRGALADLASENRDVPMLARTHGQPATPTTFGKEMAVFMGRLDRAIDRIETAAGGLAGKLAGASGTYAAHHAAYPEVDWRSFAREFVESLDLEFVEPVTQINPCDDLAALFDALRGANAVLLDLDRDAWHYVSQRYLGQRTDADETGSSTMPHKVNPIDFENSEGNLSKANSDLDFLGEYITTSRLQRDLSDSTVKRNIGAALAHCCIGYRKTEAGLAKVVPNEQVMADDLDANPEVIGEAVQTILRREGHTDAYERVKELTRGRRTSLEDFYDLFDNLDVSETTREELHELTPAGYTGVASDLAGDVE</sequence>
<dbReference type="Gene3D" id="1.10.40.30">
    <property type="entry name" value="Fumarase/aspartase (C-terminal domain)"/>
    <property type="match status" value="1"/>
</dbReference>
<dbReference type="PANTHER" id="PTHR43411:SF1">
    <property type="entry name" value="ADENYLOSUCCINATE LYASE"/>
    <property type="match status" value="1"/>
</dbReference>
<dbReference type="NCBIfam" id="NF006764">
    <property type="entry name" value="PRK09285.1"/>
    <property type="match status" value="1"/>
</dbReference>
<dbReference type="Gene3D" id="1.20.200.10">
    <property type="entry name" value="Fumarase/aspartase (Central domain)"/>
    <property type="match status" value="1"/>
</dbReference>
<dbReference type="SUPFAM" id="SSF48557">
    <property type="entry name" value="L-aspartase-like"/>
    <property type="match status" value="1"/>
</dbReference>
<name>M0MJR9_9EURY</name>
<dbReference type="AlphaFoldDB" id="M0MJR9"/>
<dbReference type="InterPro" id="IPR024083">
    <property type="entry name" value="Fumarase/histidase_N"/>
</dbReference>
<dbReference type="PROSITE" id="PS00163">
    <property type="entry name" value="FUMARATE_LYASES"/>
    <property type="match status" value="1"/>
</dbReference>
<dbReference type="EC" id="4.3.2.2" evidence="6"/>
<gene>
    <name evidence="6" type="ORF">C449_09939</name>
</gene>
<dbReference type="PANTHER" id="PTHR43411">
    <property type="entry name" value="ADENYLOSUCCINATE LYASE"/>
    <property type="match status" value="1"/>
</dbReference>
<evidence type="ECO:0000256" key="2">
    <source>
        <dbReference type="ARBA" id="ARBA00004734"/>
    </source>
</evidence>
<dbReference type="EMBL" id="AOMD01000021">
    <property type="protein sequence ID" value="EMA44969.1"/>
    <property type="molecule type" value="Genomic_DNA"/>
</dbReference>
<dbReference type="InterPro" id="IPR000362">
    <property type="entry name" value="Fumarate_lyase_fam"/>
</dbReference>
<proteinExistence type="predicted"/>